<proteinExistence type="predicted"/>
<dbReference type="EMBL" id="CBSY010000244">
    <property type="protein sequence ID" value="CDH21555.1"/>
    <property type="molecule type" value="Genomic_DNA"/>
</dbReference>
<comment type="caution">
    <text evidence="1">The sequence shown here is derived from an EMBL/GenBank/DDBJ whole genome shotgun (WGS) entry which is preliminary data.</text>
</comment>
<dbReference type="HOGENOM" id="CLU_3241605_0_0_6"/>
<organism evidence="1 2">
    <name type="scientific">Xenorhabdus bovienii str. kraussei Quebec</name>
    <dbReference type="NCBI Taxonomy" id="1398203"/>
    <lineage>
        <taxon>Bacteria</taxon>
        <taxon>Pseudomonadati</taxon>
        <taxon>Pseudomonadota</taxon>
        <taxon>Gammaproteobacteria</taxon>
        <taxon>Enterobacterales</taxon>
        <taxon>Morganellaceae</taxon>
        <taxon>Xenorhabdus</taxon>
    </lineage>
</organism>
<evidence type="ECO:0000313" key="2">
    <source>
        <dbReference type="Proteomes" id="UP000028500"/>
    </source>
</evidence>
<evidence type="ECO:0000313" key="1">
    <source>
        <dbReference type="EMBL" id="CDH21555.1"/>
    </source>
</evidence>
<name>A0A077PAU1_XENBV</name>
<dbReference type="AlphaFoldDB" id="A0A077PAU1"/>
<sequence>MWFNGLAKVAFRHYTVPQIIPAEHFAADVVAHWARLTMALRLG</sequence>
<dbReference type="Proteomes" id="UP000028500">
    <property type="component" value="Unassembled WGS sequence"/>
</dbReference>
<protein>
    <submittedName>
        <fullName evidence="1">Uncharacterized protein</fullName>
    </submittedName>
</protein>
<keyword evidence="2" id="KW-1185">Reference proteome</keyword>
<gene>
    <name evidence="1" type="ORF">XBKQ1_540004</name>
</gene>
<accession>A0A077PAU1</accession>
<reference evidence="1" key="1">
    <citation type="submission" date="2013-07" db="EMBL/GenBank/DDBJ databases">
        <title>Sub-species coevolution in mutualistic symbiosis.</title>
        <authorList>
            <person name="Murfin K."/>
            <person name="Klassen J."/>
            <person name="Lee M."/>
            <person name="Forst S."/>
            <person name="Stock P."/>
            <person name="Goodrich-Blair H."/>
        </authorList>
    </citation>
    <scope>NUCLEOTIDE SEQUENCE [LARGE SCALE GENOMIC DNA]</scope>
    <source>
        <strain evidence="1">Kraussei Quebec</strain>
    </source>
</reference>